<dbReference type="InterPro" id="IPR000819">
    <property type="entry name" value="Peptidase_M17_C"/>
</dbReference>
<feature type="domain" description="Cytosol aminopeptidase" evidence="7">
    <location>
        <begin position="338"/>
        <end position="345"/>
    </location>
</feature>
<sequence length="492" mass="52773">MTDSTVDNKGFIVGIYENEEFTPLGQQLNEKTGGHLLKSIKLSDTKGKVGDNLVLYDVTPEVSRVAIVGLGKKETTTTTYEKNENTRKAIGSGVKALKSKNATHLTIDSSIGDAKQTAEGAFLSNFKFDFKTGTSGKNANSTNDSIQVQLSPAASSDSCFKEGKILAESQNFARVLMETPANLLTPTNFVDHVKTQLKELIDAGKVEMIVREEQWVKDQKMGMFWGVAKGSDEPLKFLELHYRGASADGKDSIVYVGKGITFDSGGISIKPSANMGLMKGDMGGAATAVSAMYGVASLGLKVNLITITPLCENMPSGKATKPGDILTAANGKTVEVDNTDAEGRLILGDALHYACSFKPTHIIDIATLTGAIDVALGQHYAGCFTTTDSLWDQLNECGNISGERLWRMPLIAEYRKQMETSKVADLINSAGRSGGACCAAGFLKEFITADQSWSHLDIAGVMSSSEDGPYIRKGMTGKPTRTLIEFAKKNQK</sequence>
<comment type="similarity">
    <text evidence="3">Belongs to the peptidase M17 family.</text>
</comment>
<dbReference type="Gene3D" id="3.40.630.10">
    <property type="entry name" value="Zn peptidases"/>
    <property type="match status" value="1"/>
</dbReference>
<dbReference type="EMBL" id="JAVFKY010000001">
    <property type="protein sequence ID" value="KAK5582462.1"/>
    <property type="molecule type" value="Genomic_DNA"/>
</dbReference>
<dbReference type="CDD" id="cd00433">
    <property type="entry name" value="Peptidase_M17"/>
    <property type="match status" value="1"/>
</dbReference>
<dbReference type="InterPro" id="IPR023042">
    <property type="entry name" value="Peptidase_M17_leu_NH2_pept"/>
</dbReference>
<evidence type="ECO:0000313" key="8">
    <source>
        <dbReference type="EMBL" id="KAK5582462.1"/>
    </source>
</evidence>
<comment type="catalytic activity">
    <reaction evidence="1">
        <text>Release of an N-terminal amino acid, Xaa-|-Yaa-, in which Xaa is preferably Leu, but may be other amino acids including Pro although not Arg or Lys, and Yaa may be Pro. Amino acid amides and methyl esters are also readily hydrolyzed, but rates on arylamides are exceedingly low.</text>
        <dbReference type="EC" id="3.4.11.1"/>
    </reaction>
</comment>
<dbReference type="InterPro" id="IPR008283">
    <property type="entry name" value="Peptidase_M17_N"/>
</dbReference>
<comment type="catalytic activity">
    <reaction evidence="2">
        <text>Release of N-terminal proline from a peptide.</text>
        <dbReference type="EC" id="3.4.11.5"/>
    </reaction>
</comment>
<dbReference type="Pfam" id="PF00883">
    <property type="entry name" value="Peptidase_M17"/>
    <property type="match status" value="1"/>
</dbReference>
<evidence type="ECO:0000256" key="1">
    <source>
        <dbReference type="ARBA" id="ARBA00000135"/>
    </source>
</evidence>
<dbReference type="Gene3D" id="3.40.220.10">
    <property type="entry name" value="Leucine Aminopeptidase, subunit E, domain 1"/>
    <property type="match status" value="1"/>
</dbReference>
<dbReference type="GO" id="GO:0005737">
    <property type="term" value="C:cytoplasm"/>
    <property type="evidence" value="ECO:0007669"/>
    <property type="project" value="InterPro"/>
</dbReference>
<evidence type="ECO:0000256" key="6">
    <source>
        <dbReference type="ARBA" id="ARBA00022801"/>
    </source>
</evidence>
<keyword evidence="6" id="KW-0378">Hydrolase</keyword>
<accession>A0AAN7U5R1</accession>
<dbReference type="PROSITE" id="PS00631">
    <property type="entry name" value="CYTOSOL_AP"/>
    <property type="match status" value="1"/>
</dbReference>
<dbReference type="SUPFAM" id="SSF53187">
    <property type="entry name" value="Zn-dependent exopeptidases"/>
    <property type="match status" value="1"/>
</dbReference>
<evidence type="ECO:0000256" key="3">
    <source>
        <dbReference type="ARBA" id="ARBA00009528"/>
    </source>
</evidence>
<evidence type="ECO:0000313" key="9">
    <source>
        <dbReference type="Proteomes" id="UP001344447"/>
    </source>
</evidence>
<name>A0AAN7U5R1_9MYCE</name>
<dbReference type="SUPFAM" id="SSF52949">
    <property type="entry name" value="Macro domain-like"/>
    <property type="match status" value="1"/>
</dbReference>
<dbReference type="GO" id="GO:0070006">
    <property type="term" value="F:metalloaminopeptidase activity"/>
    <property type="evidence" value="ECO:0007669"/>
    <property type="project" value="InterPro"/>
</dbReference>
<protein>
    <recommendedName>
        <fullName evidence="7">Cytosol aminopeptidase domain-containing protein</fullName>
    </recommendedName>
</protein>
<organism evidence="8 9">
    <name type="scientific">Dictyostelium firmibasis</name>
    <dbReference type="NCBI Taxonomy" id="79012"/>
    <lineage>
        <taxon>Eukaryota</taxon>
        <taxon>Amoebozoa</taxon>
        <taxon>Evosea</taxon>
        <taxon>Eumycetozoa</taxon>
        <taxon>Dictyostelia</taxon>
        <taxon>Dictyosteliales</taxon>
        <taxon>Dictyosteliaceae</taxon>
        <taxon>Dictyostelium</taxon>
    </lineage>
</organism>
<dbReference type="GO" id="GO:0006508">
    <property type="term" value="P:proteolysis"/>
    <property type="evidence" value="ECO:0007669"/>
    <property type="project" value="UniProtKB-KW"/>
</dbReference>
<evidence type="ECO:0000259" key="7">
    <source>
        <dbReference type="PROSITE" id="PS00631"/>
    </source>
</evidence>
<evidence type="ECO:0000256" key="2">
    <source>
        <dbReference type="ARBA" id="ARBA00001585"/>
    </source>
</evidence>
<keyword evidence="4" id="KW-0031">Aminopeptidase</keyword>
<dbReference type="InterPro" id="IPR011356">
    <property type="entry name" value="Leucine_aapep/pepB"/>
</dbReference>
<dbReference type="Proteomes" id="UP001344447">
    <property type="component" value="Unassembled WGS sequence"/>
</dbReference>
<keyword evidence="9" id="KW-1185">Reference proteome</keyword>
<dbReference type="InterPro" id="IPR043472">
    <property type="entry name" value="Macro_dom-like"/>
</dbReference>
<comment type="caution">
    <text evidence="8">The sequence shown here is derived from an EMBL/GenBank/DDBJ whole genome shotgun (WGS) entry which is preliminary data.</text>
</comment>
<keyword evidence="5" id="KW-0645">Protease</keyword>
<dbReference type="Pfam" id="PF02789">
    <property type="entry name" value="Peptidase_M17_N"/>
    <property type="match status" value="1"/>
</dbReference>
<dbReference type="GO" id="GO:0030145">
    <property type="term" value="F:manganese ion binding"/>
    <property type="evidence" value="ECO:0007669"/>
    <property type="project" value="InterPro"/>
</dbReference>
<dbReference type="AlphaFoldDB" id="A0AAN7U5R1"/>
<dbReference type="PRINTS" id="PR00481">
    <property type="entry name" value="LAMNOPPTDASE"/>
</dbReference>
<reference evidence="8 9" key="1">
    <citation type="submission" date="2023-11" db="EMBL/GenBank/DDBJ databases">
        <title>Dfirmibasis_genome.</title>
        <authorList>
            <person name="Edelbroek B."/>
            <person name="Kjellin J."/>
            <person name="Jerlstrom-Hultqvist J."/>
            <person name="Soderbom F."/>
        </authorList>
    </citation>
    <scope>NUCLEOTIDE SEQUENCE [LARGE SCALE GENOMIC DNA]</scope>
    <source>
        <strain evidence="8 9">TNS-C-14</strain>
    </source>
</reference>
<evidence type="ECO:0000256" key="4">
    <source>
        <dbReference type="ARBA" id="ARBA00022438"/>
    </source>
</evidence>
<gene>
    <name evidence="8" type="ORF">RB653_004047</name>
</gene>
<proteinExistence type="inferred from homology"/>
<dbReference type="PANTHER" id="PTHR11963:SF23">
    <property type="entry name" value="CYTOSOL AMINOPEPTIDASE"/>
    <property type="match status" value="1"/>
</dbReference>
<evidence type="ECO:0000256" key="5">
    <source>
        <dbReference type="ARBA" id="ARBA00022670"/>
    </source>
</evidence>
<dbReference type="PANTHER" id="PTHR11963">
    <property type="entry name" value="LEUCINE AMINOPEPTIDASE-RELATED"/>
    <property type="match status" value="1"/>
</dbReference>
<dbReference type="HAMAP" id="MF_00181">
    <property type="entry name" value="Cytosol_peptidase_M17"/>
    <property type="match status" value="1"/>
</dbReference>